<dbReference type="InterPro" id="IPR003349">
    <property type="entry name" value="JmjN"/>
</dbReference>
<dbReference type="CDD" id="cd16100">
    <property type="entry name" value="ARID"/>
    <property type="match status" value="1"/>
</dbReference>
<dbReference type="GO" id="GO:0010468">
    <property type="term" value="P:regulation of gene expression"/>
    <property type="evidence" value="ECO:0007669"/>
    <property type="project" value="TreeGrafter"/>
</dbReference>
<evidence type="ECO:0000313" key="12">
    <source>
        <dbReference type="EMBL" id="CAR30167.1"/>
    </source>
</evidence>
<dbReference type="HOGENOM" id="CLU_250352_0_0_1"/>
<dbReference type="FunCoup" id="C5E2A6">
    <property type="interactions" value="373"/>
</dbReference>
<proteinExistence type="predicted"/>
<feature type="domain" description="JmjN" evidence="10">
    <location>
        <begin position="111"/>
        <end position="152"/>
    </location>
</feature>
<dbReference type="Pfam" id="PF00628">
    <property type="entry name" value="PHD"/>
    <property type="match status" value="1"/>
</dbReference>
<evidence type="ECO:0000256" key="7">
    <source>
        <dbReference type="SAM" id="MobiDB-lite"/>
    </source>
</evidence>
<comment type="subcellular location">
    <subcellularLocation>
        <location evidence="1">Nucleus</location>
    </subcellularLocation>
</comment>
<feature type="region of interest" description="Disordered" evidence="7">
    <location>
        <begin position="1"/>
        <end position="21"/>
    </location>
</feature>
<dbReference type="GO" id="GO:0008270">
    <property type="term" value="F:zinc ion binding"/>
    <property type="evidence" value="ECO:0007669"/>
    <property type="project" value="UniProtKB-KW"/>
</dbReference>
<name>C5E2A6_LACTC</name>
<feature type="region of interest" description="Disordered" evidence="7">
    <location>
        <begin position="296"/>
        <end position="316"/>
    </location>
</feature>
<dbReference type="Gene3D" id="2.60.120.650">
    <property type="entry name" value="Cupin"/>
    <property type="match status" value="1"/>
</dbReference>
<accession>C5E2A6</accession>
<dbReference type="InterPro" id="IPR036431">
    <property type="entry name" value="ARID_dom_sf"/>
</dbReference>
<organism evidence="12 13">
    <name type="scientific">Lachancea thermotolerans (strain ATCC 56472 / CBS 6340 / NRRL Y-8284)</name>
    <name type="common">Yeast</name>
    <name type="synonym">Kluyveromyces thermotolerans</name>
    <dbReference type="NCBI Taxonomy" id="559295"/>
    <lineage>
        <taxon>Eukaryota</taxon>
        <taxon>Fungi</taxon>
        <taxon>Dikarya</taxon>
        <taxon>Ascomycota</taxon>
        <taxon>Saccharomycotina</taxon>
        <taxon>Saccharomycetes</taxon>
        <taxon>Saccharomycetales</taxon>
        <taxon>Saccharomycetaceae</taxon>
        <taxon>Lachancea</taxon>
    </lineage>
</organism>
<protein>
    <submittedName>
        <fullName evidence="12">KLTH0H03410p</fullName>
    </submittedName>
</protein>
<dbReference type="OMA" id="GFDQVCK"/>
<evidence type="ECO:0000313" key="13">
    <source>
        <dbReference type="Proteomes" id="UP000002036"/>
    </source>
</evidence>
<dbReference type="InterPro" id="IPR013637">
    <property type="entry name" value="Lys_sp_deMease-like_dom"/>
</dbReference>
<dbReference type="InterPro" id="IPR003347">
    <property type="entry name" value="JmjC_dom"/>
</dbReference>
<dbReference type="SMART" id="SM01014">
    <property type="entry name" value="ARID"/>
    <property type="match status" value="1"/>
</dbReference>
<dbReference type="GO" id="GO:0000785">
    <property type="term" value="C:chromatin"/>
    <property type="evidence" value="ECO:0007669"/>
    <property type="project" value="TreeGrafter"/>
</dbReference>
<reference evidence="12 13" key="1">
    <citation type="journal article" date="2009" name="Genome Res.">
        <title>Comparative genomics of protoploid Saccharomycetaceae.</title>
        <authorList>
            <consortium name="The Genolevures Consortium"/>
            <person name="Souciet J.-L."/>
            <person name="Dujon B."/>
            <person name="Gaillardin C."/>
            <person name="Johnston M."/>
            <person name="Baret P.V."/>
            <person name="Cliften P."/>
            <person name="Sherman D.J."/>
            <person name="Weissenbach J."/>
            <person name="Westhof E."/>
            <person name="Wincker P."/>
            <person name="Jubin C."/>
            <person name="Poulain J."/>
            <person name="Barbe V."/>
            <person name="Segurens B."/>
            <person name="Artiguenave F."/>
            <person name="Anthouard V."/>
            <person name="Vacherie B."/>
            <person name="Val M.-E."/>
            <person name="Fulton R.S."/>
            <person name="Minx P."/>
            <person name="Wilson R."/>
            <person name="Durrens P."/>
            <person name="Jean G."/>
            <person name="Marck C."/>
            <person name="Martin T."/>
            <person name="Nikolski M."/>
            <person name="Rolland T."/>
            <person name="Seret M.-L."/>
            <person name="Casaregola S."/>
            <person name="Despons L."/>
            <person name="Fairhead C."/>
            <person name="Fischer G."/>
            <person name="Lafontaine I."/>
            <person name="Leh V."/>
            <person name="Lemaire M."/>
            <person name="de Montigny J."/>
            <person name="Neuveglise C."/>
            <person name="Thierry A."/>
            <person name="Blanc-Lenfle I."/>
            <person name="Bleykasten C."/>
            <person name="Diffels J."/>
            <person name="Fritsch E."/>
            <person name="Frangeul L."/>
            <person name="Goeffon A."/>
            <person name="Jauniaux N."/>
            <person name="Kachouri-Lafond R."/>
            <person name="Payen C."/>
            <person name="Potier S."/>
            <person name="Pribylova L."/>
            <person name="Ozanne C."/>
            <person name="Richard G.-F."/>
            <person name="Sacerdot C."/>
            <person name="Straub M.-L."/>
            <person name="Talla E."/>
        </authorList>
    </citation>
    <scope>NUCLEOTIDE SEQUENCE [LARGE SCALE GENOMIC DNA]</scope>
    <source>
        <strain evidence="13">ATCC 56472 / CBS 6340 / NRRL Y-8284</strain>
    </source>
</reference>
<dbReference type="GO" id="GO:0006338">
    <property type="term" value="P:chromatin remodeling"/>
    <property type="evidence" value="ECO:0007669"/>
    <property type="project" value="TreeGrafter"/>
</dbReference>
<evidence type="ECO:0000256" key="2">
    <source>
        <dbReference type="ARBA" id="ARBA00022723"/>
    </source>
</evidence>
<dbReference type="SUPFAM" id="SSF46774">
    <property type="entry name" value="ARID-like"/>
    <property type="match status" value="1"/>
</dbReference>
<dbReference type="InterPro" id="IPR013083">
    <property type="entry name" value="Znf_RING/FYVE/PHD"/>
</dbReference>
<dbReference type="PROSITE" id="PS01359">
    <property type="entry name" value="ZF_PHD_1"/>
    <property type="match status" value="1"/>
</dbReference>
<dbReference type="Gene3D" id="3.30.40.10">
    <property type="entry name" value="Zinc/RING finger domain, C3HC4 (zinc finger)"/>
    <property type="match status" value="1"/>
</dbReference>
<dbReference type="GeneID" id="8294342"/>
<dbReference type="PROSITE" id="PS50016">
    <property type="entry name" value="ZF_PHD_2"/>
    <property type="match status" value="1"/>
</dbReference>
<dbReference type="Pfam" id="PF01388">
    <property type="entry name" value="ARID"/>
    <property type="match status" value="1"/>
</dbReference>
<feature type="domain" description="JmjC" evidence="11">
    <location>
        <begin position="491"/>
        <end position="705"/>
    </location>
</feature>
<evidence type="ECO:0000256" key="5">
    <source>
        <dbReference type="ARBA" id="ARBA00023242"/>
    </source>
</evidence>
<dbReference type="PROSITE" id="PS51011">
    <property type="entry name" value="ARID"/>
    <property type="match status" value="1"/>
</dbReference>
<sequence>MTLEPLPHMPPVGKWQPSTGSNAPLAAALPLAAGKTLPTTSRFKSSLEATPSPLSLDQHSPHLYTQHRIRPNAPFDIAHIKSKRLVQTPEPACQTLKTDSGWSYTLESGSVPCFRIPRSEIPDPITFYHQIEDVGRQYGAVKLQIIQSSPAPVTPFALNTELFWFKARRQSLCSFQEETRRKLDLHRRLYKYHSSRKSDTGRQLFSKIPSIDKRPLDLYRLRECVQLRGGFQEVCHKKLWAQIGRELGYSGRIMSSLSTSLRSAYLKVFSEFDKEEERQRASASAATTTVPTKIHIILPSSTEDNHRDPSSKKRSLNEASISLENAVKKHKASKVQAYQVAGSAAEFSRLRDILRYKGFFTNFENLTEPRKGLTKPSPSTLPGYQFTFWKSSSEIYDRSAHETRNAPIYNLRQYYEKAQKHFDSVAALYQQRSSLVLEKSDSVNLRDFEKLFFDILSDESACCNVDTGINLPSSVHGSGFPTVSKSTTNGLDTTSAWNLNNIPLSSDSVLQFMDADFGSHLDTRLDLGMLFSVKGWSIEDNFLPNIDYHHAGSSKLWYVVPPEDMKRFESLVETSKKNQQSPGPEVSNDPVDKSFLNSEVYQCYLDTCPQHQVSTLPPRINTHTIGQFREVTACTLPDDWQFHPEKLKANSIKVLRIVQDPGCYILKFPRTYSTSISCGFSISENALFAPASWLESALESEKWLSRNGLLPAIQTFQLLFNIVKESGDKKLASKARLLLTGLASEELAAREELARRLSDRFTIESNVFDFISDQTLEPTGASKVLLTSAKDCFTLSLRQFLDNLTCKEEKLLIFGRDLQQDGISISLHEFYSNEELEALLQEDHACTAAAAIFSEKDASQGQVEKPDRDVLVSYDSLVNEELKGQRVPLAKINLFCEALSQESNSQAHQLRRSLKNARSTASRCNQMLAKINKEKRGMKFQGFGRGFALKELAAAPFHYTVAELHNLYLELEGSSIAFPEMSKVFELCHCVESFQLDAQNAIKINDLSRMKETYLQGWSLGIRSKYHDLLARKICEEMWLSTYEKTIIEHEIIKEDELGYYTPSYLLPYLKYGIKFVSDALHREKLEQVRNTILLSQETGYELGQLFKKKSSKIPVDRLSSILDTLRQYPFLVEPRLRETLEAIMDTFGKHREGMSSSFDKLDVNHEHYRLIAGSVNARPLFELNLIGKFDGSCDDKRLTLSEVPNRSIFSKHIKDCRLWLQKVNKLVLRKPLWAKIHSSTQLCFANNGDKLTTKSQPDEEPVYCFCRQGDSGSKMVACEVCGEWYHATCINKGKWSLVSNENTVFVCPICCPSNFPDFGLVDFSQIESMAMASLKLKVIPDRRFFGQFFEIFKMSASFKHTMSCDLLKKDGALRGDLSMAQIKFYLRKLVGAGVRMPREISALQRACQEHDANVMLKFAQRNIKVVTGYEATGSREASEAQPDQVVIKSEGAMVISPEIKPEGNSDMMQ</sequence>
<gene>
    <name evidence="12" type="ordered locus">KLTH0H03410g</name>
</gene>
<dbReference type="InterPro" id="IPR001965">
    <property type="entry name" value="Znf_PHD"/>
</dbReference>
<dbReference type="SMART" id="SM00501">
    <property type="entry name" value="BRIGHT"/>
    <property type="match status" value="1"/>
</dbReference>
<dbReference type="SMART" id="SM00558">
    <property type="entry name" value="JmjC"/>
    <property type="match status" value="1"/>
</dbReference>
<dbReference type="KEGG" id="lth:KLTH0H03410g"/>
<dbReference type="SMART" id="SM00249">
    <property type="entry name" value="PHD"/>
    <property type="match status" value="1"/>
</dbReference>
<evidence type="ECO:0000256" key="6">
    <source>
        <dbReference type="PROSITE-ProRule" id="PRU00146"/>
    </source>
</evidence>
<dbReference type="InterPro" id="IPR001606">
    <property type="entry name" value="ARID_dom"/>
</dbReference>
<keyword evidence="5" id="KW-0539">Nucleus</keyword>
<evidence type="ECO:0000259" key="10">
    <source>
        <dbReference type="PROSITE" id="PS51183"/>
    </source>
</evidence>
<dbReference type="Proteomes" id="UP000002036">
    <property type="component" value="Chromosome H"/>
</dbReference>
<dbReference type="RefSeq" id="XP_002556029.1">
    <property type="nucleotide sequence ID" value="XM_002555983.1"/>
</dbReference>
<evidence type="ECO:0000259" key="8">
    <source>
        <dbReference type="PROSITE" id="PS50016"/>
    </source>
</evidence>
<dbReference type="STRING" id="559295.C5E2A6"/>
<dbReference type="OrthoDB" id="1678912at2759"/>
<dbReference type="InterPro" id="IPR011011">
    <property type="entry name" value="Znf_FYVE_PHD"/>
</dbReference>
<dbReference type="CDD" id="cd15518">
    <property type="entry name" value="PHD_Ecm5p_Lid2p_like"/>
    <property type="match status" value="1"/>
</dbReference>
<evidence type="ECO:0000259" key="9">
    <source>
        <dbReference type="PROSITE" id="PS51011"/>
    </source>
</evidence>
<feature type="domain" description="ARID" evidence="9">
    <location>
        <begin position="179"/>
        <end position="277"/>
    </location>
</feature>
<dbReference type="GO" id="GO:0003677">
    <property type="term" value="F:DNA binding"/>
    <property type="evidence" value="ECO:0007669"/>
    <property type="project" value="InterPro"/>
</dbReference>
<dbReference type="EMBL" id="CU928180">
    <property type="protein sequence ID" value="CAR30167.1"/>
    <property type="molecule type" value="Genomic_DNA"/>
</dbReference>
<dbReference type="InterPro" id="IPR019787">
    <property type="entry name" value="Znf_PHD-finger"/>
</dbReference>
<feature type="region of interest" description="Disordered" evidence="7">
    <location>
        <begin position="572"/>
        <end position="591"/>
    </location>
</feature>
<dbReference type="PANTHER" id="PTHR10694">
    <property type="entry name" value="LYSINE-SPECIFIC DEMETHYLASE"/>
    <property type="match status" value="1"/>
</dbReference>
<evidence type="ECO:0000256" key="4">
    <source>
        <dbReference type="ARBA" id="ARBA00022833"/>
    </source>
</evidence>
<keyword evidence="4" id="KW-0862">Zinc</keyword>
<dbReference type="Pfam" id="PF08429">
    <property type="entry name" value="PLU-1"/>
    <property type="match status" value="1"/>
</dbReference>
<dbReference type="PROSITE" id="PS51184">
    <property type="entry name" value="JMJC"/>
    <property type="match status" value="1"/>
</dbReference>
<keyword evidence="13" id="KW-1185">Reference proteome</keyword>
<feature type="domain" description="PHD-type" evidence="8">
    <location>
        <begin position="1262"/>
        <end position="1314"/>
    </location>
</feature>
<dbReference type="PROSITE" id="PS51183">
    <property type="entry name" value="JMJN"/>
    <property type="match status" value="1"/>
</dbReference>
<keyword evidence="3 6" id="KW-0863">Zinc-finger</keyword>
<dbReference type="InterPro" id="IPR019786">
    <property type="entry name" value="Zinc_finger_PHD-type_CS"/>
</dbReference>
<dbReference type="SUPFAM" id="SSF57903">
    <property type="entry name" value="FYVE/PHD zinc finger"/>
    <property type="match status" value="1"/>
</dbReference>
<dbReference type="InParanoid" id="C5E2A6"/>
<keyword evidence="2" id="KW-0479">Metal-binding</keyword>
<dbReference type="PANTHER" id="PTHR10694:SF113">
    <property type="entry name" value="PROTEIN JUMONJI"/>
    <property type="match status" value="1"/>
</dbReference>
<dbReference type="Pfam" id="PF02373">
    <property type="entry name" value="JmjC"/>
    <property type="match status" value="1"/>
</dbReference>
<dbReference type="GO" id="GO:0005634">
    <property type="term" value="C:nucleus"/>
    <property type="evidence" value="ECO:0007669"/>
    <property type="project" value="UniProtKB-SubCell"/>
</dbReference>
<evidence type="ECO:0000256" key="1">
    <source>
        <dbReference type="ARBA" id="ARBA00004123"/>
    </source>
</evidence>
<evidence type="ECO:0000259" key="11">
    <source>
        <dbReference type="PROSITE" id="PS51184"/>
    </source>
</evidence>
<dbReference type="Gene3D" id="1.10.150.60">
    <property type="entry name" value="ARID DNA-binding domain"/>
    <property type="match status" value="1"/>
</dbReference>
<dbReference type="eggNOG" id="KOG1246">
    <property type="taxonomic scope" value="Eukaryota"/>
</dbReference>
<evidence type="ECO:0000256" key="3">
    <source>
        <dbReference type="ARBA" id="ARBA00022771"/>
    </source>
</evidence>